<sequence length="334" mass="34982">MAATRKWAVVRGLLATVTVIAIVAAAVLWILPKLESGNKVTAYFTAAVGVYPESDVRVLGVKVGTVDTVEPQGATVKVSMTLEPGIPIPAGAVAVVIAPSLVSDRYVQLAPAYSSGPELAENAIIPVSSTLVPVELDELFTSLDKLNTALGPDGANKAGALSDFITSSSKFLDGNGKEINNMLKALGQSARTLSGSQDHLFTSIDNIQKITTMLATNDEMVDKFNGQLAQVSQFLAEERETFGGAMHELAGALAVVETFIKDNRGKIKVSLDKLQGTAQLLADQRAALAEAFDTAPLALTNVMNAYDPATGTIDGRGNLTEFSSANPILPLVGQ</sequence>
<name>A0A1H0URV1_9PSEU</name>
<dbReference type="Pfam" id="PF02470">
    <property type="entry name" value="MlaD"/>
    <property type="match status" value="1"/>
</dbReference>
<reference evidence="5" key="1">
    <citation type="submission" date="2016-10" db="EMBL/GenBank/DDBJ databases">
        <authorList>
            <person name="Varghese N."/>
            <person name="Submissions S."/>
        </authorList>
    </citation>
    <scope>NUCLEOTIDE SEQUENCE [LARGE SCALE GENOMIC DNA]</scope>
    <source>
        <strain evidence="5">IBRC-M 10655</strain>
    </source>
</reference>
<dbReference type="Pfam" id="PF11887">
    <property type="entry name" value="Mce4_CUP1"/>
    <property type="match status" value="1"/>
</dbReference>
<organism evidence="4 5">
    <name type="scientific">Actinokineospora alba</name>
    <dbReference type="NCBI Taxonomy" id="504798"/>
    <lineage>
        <taxon>Bacteria</taxon>
        <taxon>Bacillati</taxon>
        <taxon>Actinomycetota</taxon>
        <taxon>Actinomycetes</taxon>
        <taxon>Pseudonocardiales</taxon>
        <taxon>Pseudonocardiaceae</taxon>
        <taxon>Actinokineospora</taxon>
    </lineage>
</organism>
<feature type="transmembrane region" description="Helical" evidence="1">
    <location>
        <begin position="12"/>
        <end position="31"/>
    </location>
</feature>
<dbReference type="GO" id="GO:0005576">
    <property type="term" value="C:extracellular region"/>
    <property type="evidence" value="ECO:0007669"/>
    <property type="project" value="TreeGrafter"/>
</dbReference>
<evidence type="ECO:0000256" key="1">
    <source>
        <dbReference type="SAM" id="Phobius"/>
    </source>
</evidence>
<accession>A0A1H0URV1</accession>
<dbReference type="OrthoDB" id="4516955at2"/>
<dbReference type="PANTHER" id="PTHR33371">
    <property type="entry name" value="INTERMEMBRANE PHOSPHOLIPID TRANSPORT SYSTEM BINDING PROTEIN MLAD-RELATED"/>
    <property type="match status" value="1"/>
</dbReference>
<dbReference type="InterPro" id="IPR005693">
    <property type="entry name" value="Mce"/>
</dbReference>
<feature type="domain" description="Mce/MlaD" evidence="2">
    <location>
        <begin position="37"/>
        <end position="111"/>
    </location>
</feature>
<dbReference type="RefSeq" id="WP_091382110.1">
    <property type="nucleotide sequence ID" value="NZ_FNDV01000007.1"/>
</dbReference>
<dbReference type="EMBL" id="FNJB01000012">
    <property type="protein sequence ID" value="SDP68999.1"/>
    <property type="molecule type" value="Genomic_DNA"/>
</dbReference>
<dbReference type="STRING" id="504798.SAMN05421871_107374"/>
<dbReference type="InterPro" id="IPR003399">
    <property type="entry name" value="Mce/MlaD"/>
</dbReference>
<evidence type="ECO:0000313" key="5">
    <source>
        <dbReference type="Proteomes" id="UP000199651"/>
    </source>
</evidence>
<keyword evidence="1" id="KW-1133">Transmembrane helix</keyword>
<gene>
    <name evidence="4" type="ORF">SAMN05192558_11230</name>
</gene>
<dbReference type="Proteomes" id="UP000199651">
    <property type="component" value="Unassembled WGS sequence"/>
</dbReference>
<evidence type="ECO:0000259" key="2">
    <source>
        <dbReference type="Pfam" id="PF02470"/>
    </source>
</evidence>
<keyword evidence="5" id="KW-1185">Reference proteome</keyword>
<keyword evidence="1" id="KW-0812">Transmembrane</keyword>
<protein>
    <submittedName>
        <fullName evidence="4">Virulence factor Mce family protein</fullName>
    </submittedName>
</protein>
<dbReference type="AlphaFoldDB" id="A0A1H0URV1"/>
<dbReference type="InterPro" id="IPR052336">
    <property type="entry name" value="MlaD_Phospholipid_Transporter"/>
</dbReference>
<evidence type="ECO:0000259" key="3">
    <source>
        <dbReference type="Pfam" id="PF11887"/>
    </source>
</evidence>
<dbReference type="InterPro" id="IPR024516">
    <property type="entry name" value="Mce_C"/>
</dbReference>
<dbReference type="NCBIfam" id="TIGR00996">
    <property type="entry name" value="Mtu_fam_mce"/>
    <property type="match status" value="1"/>
</dbReference>
<dbReference type="PANTHER" id="PTHR33371:SF4">
    <property type="entry name" value="INTERMEMBRANE PHOSPHOLIPID TRANSPORT SYSTEM BINDING PROTEIN MLAD"/>
    <property type="match status" value="1"/>
</dbReference>
<keyword evidence="1" id="KW-0472">Membrane</keyword>
<proteinExistence type="predicted"/>
<feature type="domain" description="Mammalian cell entry C-terminal" evidence="3">
    <location>
        <begin position="117"/>
        <end position="296"/>
    </location>
</feature>
<evidence type="ECO:0000313" key="4">
    <source>
        <dbReference type="EMBL" id="SDP68999.1"/>
    </source>
</evidence>